<evidence type="ECO:0000256" key="1">
    <source>
        <dbReference type="SAM" id="SignalP"/>
    </source>
</evidence>
<dbReference type="EMBL" id="JAKRKC020000002">
    <property type="protein sequence ID" value="MCK2220043.1"/>
    <property type="molecule type" value="Genomic_DNA"/>
</dbReference>
<gene>
    <name evidence="2" type="ORF">MF672_040545</name>
</gene>
<keyword evidence="1" id="KW-0732">Signal</keyword>
<dbReference type="Proteomes" id="UP001317259">
    <property type="component" value="Unassembled WGS sequence"/>
</dbReference>
<feature type="signal peptide" evidence="1">
    <location>
        <begin position="1"/>
        <end position="27"/>
    </location>
</feature>
<comment type="caution">
    <text evidence="2">The sequence shown here is derived from an EMBL/GenBank/DDBJ whole genome shotgun (WGS) entry which is preliminary data.</text>
</comment>
<accession>A0ABT0G612</accession>
<evidence type="ECO:0000313" key="2">
    <source>
        <dbReference type="EMBL" id="MCK2220043.1"/>
    </source>
</evidence>
<evidence type="ECO:0000313" key="3">
    <source>
        <dbReference type="Proteomes" id="UP001317259"/>
    </source>
</evidence>
<dbReference type="RefSeq" id="WP_242380586.1">
    <property type="nucleotide sequence ID" value="NZ_JAKRKC020000002.1"/>
</dbReference>
<protein>
    <submittedName>
        <fullName evidence="2">Uncharacterized protein</fullName>
    </submittedName>
</protein>
<sequence length="153" mass="15791">MKVQQRLATVATATVLGLAGLAGSALADDGGPVVAGPDGTVTVHGDGQVKVHGDGPVKVRPGPGAPGGRMACRARGGKAVKLSRVKVAELVKERVIDPAEAWDLASDGVTVVPADQVVVTLPARELPRRVAGKHWRSGRGVHLTCVWTEFSVR</sequence>
<proteinExistence type="predicted"/>
<keyword evidence="3" id="KW-1185">Reference proteome</keyword>
<reference evidence="2 3" key="1">
    <citation type="submission" date="2022-04" db="EMBL/GenBank/DDBJ databases">
        <title>Genome draft of Actinomadura sp. ATCC 31491.</title>
        <authorList>
            <person name="Shi X."/>
            <person name="Du Y."/>
        </authorList>
    </citation>
    <scope>NUCLEOTIDE SEQUENCE [LARGE SCALE GENOMIC DNA]</scope>
    <source>
        <strain evidence="2 3">ATCC 31491</strain>
    </source>
</reference>
<organism evidence="2 3">
    <name type="scientific">Actinomadura luzonensis</name>
    <dbReference type="NCBI Taxonomy" id="2805427"/>
    <lineage>
        <taxon>Bacteria</taxon>
        <taxon>Bacillati</taxon>
        <taxon>Actinomycetota</taxon>
        <taxon>Actinomycetes</taxon>
        <taxon>Streptosporangiales</taxon>
        <taxon>Thermomonosporaceae</taxon>
        <taxon>Actinomadura</taxon>
    </lineage>
</organism>
<name>A0ABT0G612_9ACTN</name>
<feature type="chain" id="PRO_5045253034" evidence="1">
    <location>
        <begin position="28"/>
        <end position="153"/>
    </location>
</feature>